<feature type="transmembrane region" description="Helical" evidence="8">
    <location>
        <begin position="12"/>
        <end position="30"/>
    </location>
</feature>
<keyword evidence="3 8" id="KW-0812">Transmembrane</keyword>
<evidence type="ECO:0000256" key="7">
    <source>
        <dbReference type="PIRNR" id="PIRNR006298"/>
    </source>
</evidence>
<sequence>MIKQFSKYFSIGILNTLIHWAAFLICYSILGFSQSISNLIGFFIAVVFSFFMNAKFTFNQSGSVGKLLSYTSFMGLLSYIVGYAADRLSLPALATLIIFSGISLICGFLYSKYIVFKR</sequence>
<gene>
    <name evidence="10" type="ORF">V6W77_02945</name>
</gene>
<protein>
    <recommendedName>
        <fullName evidence="7">Bactoprenol-linked glucose translocase</fullName>
    </recommendedName>
</protein>
<evidence type="ECO:0000256" key="1">
    <source>
        <dbReference type="ARBA" id="ARBA00004141"/>
    </source>
</evidence>
<accession>A0ABU7ZDF6</accession>
<comment type="subcellular location">
    <subcellularLocation>
        <location evidence="1">Membrane</location>
        <topology evidence="1">Multi-pass membrane protein</topology>
    </subcellularLocation>
</comment>
<dbReference type="InterPro" id="IPR007267">
    <property type="entry name" value="GtrA_DPMS_TM"/>
</dbReference>
<evidence type="ECO:0000256" key="2">
    <source>
        <dbReference type="ARBA" id="ARBA00022448"/>
    </source>
</evidence>
<keyword evidence="4 8" id="KW-1133">Transmembrane helix</keyword>
<feature type="transmembrane region" description="Helical" evidence="8">
    <location>
        <begin position="91"/>
        <end position="110"/>
    </location>
</feature>
<dbReference type="Proteomes" id="UP001432017">
    <property type="component" value="Unassembled WGS sequence"/>
</dbReference>
<dbReference type="Pfam" id="PF04138">
    <property type="entry name" value="GtrA_DPMS_TM"/>
    <property type="match status" value="1"/>
</dbReference>
<reference evidence="10" key="1">
    <citation type="submission" date="2023-12" db="EMBL/GenBank/DDBJ databases">
        <title>Mannheima indologenes sp. nov. proposed for Clade V organisms of Mannheimia.</title>
        <authorList>
            <person name="Christensen H."/>
        </authorList>
    </citation>
    <scope>NUCLEOTIDE SEQUENCE</scope>
    <source>
        <strain evidence="10">M14.4</strain>
    </source>
</reference>
<evidence type="ECO:0000313" key="10">
    <source>
        <dbReference type="EMBL" id="MEG9475229.1"/>
    </source>
</evidence>
<feature type="domain" description="GtrA/DPMS transmembrane" evidence="9">
    <location>
        <begin position="7"/>
        <end position="116"/>
    </location>
</feature>
<feature type="transmembrane region" description="Helical" evidence="8">
    <location>
        <begin position="67"/>
        <end position="85"/>
    </location>
</feature>
<dbReference type="PANTHER" id="PTHR38459:SF1">
    <property type="entry name" value="PROPHAGE BACTOPRENOL-LINKED GLUCOSE TRANSLOCASE HOMOLOG"/>
    <property type="match status" value="1"/>
</dbReference>
<feature type="transmembrane region" description="Helical" evidence="8">
    <location>
        <begin position="36"/>
        <end position="55"/>
    </location>
</feature>
<comment type="similarity">
    <text evidence="7">Belongs to the gtrA family.</text>
</comment>
<dbReference type="EMBL" id="JBAJJM010000004">
    <property type="protein sequence ID" value="MEG9475229.1"/>
    <property type="molecule type" value="Genomic_DNA"/>
</dbReference>
<keyword evidence="5 8" id="KW-0472">Membrane</keyword>
<proteinExistence type="inferred from homology"/>
<comment type="caution">
    <text evidence="10">The sequence shown here is derived from an EMBL/GenBank/DDBJ whole genome shotgun (WGS) entry which is preliminary data.</text>
</comment>
<comment type="function">
    <text evidence="6 7">Involved in O antigen modification. Involved in the translocation of bactoprenol-linked glucose across the cytoplasmic membrane.</text>
</comment>
<evidence type="ECO:0000259" key="9">
    <source>
        <dbReference type="Pfam" id="PF04138"/>
    </source>
</evidence>
<dbReference type="PANTHER" id="PTHR38459">
    <property type="entry name" value="PROPHAGE BACTOPRENOL-LINKED GLUCOSE TRANSLOCASE HOMOLOG"/>
    <property type="match status" value="1"/>
</dbReference>
<organism evidence="10 11">
    <name type="scientific">Mannheimia indoligenes</name>
    <dbReference type="NCBI Taxonomy" id="3103145"/>
    <lineage>
        <taxon>Bacteria</taxon>
        <taxon>Pseudomonadati</taxon>
        <taxon>Pseudomonadota</taxon>
        <taxon>Gammaproteobacteria</taxon>
        <taxon>Pasteurellales</taxon>
        <taxon>Pasteurellaceae</taxon>
        <taxon>Mannheimia</taxon>
    </lineage>
</organism>
<evidence type="ECO:0000313" key="11">
    <source>
        <dbReference type="Proteomes" id="UP001432017"/>
    </source>
</evidence>
<evidence type="ECO:0000256" key="5">
    <source>
        <dbReference type="ARBA" id="ARBA00023136"/>
    </source>
</evidence>
<evidence type="ECO:0000256" key="4">
    <source>
        <dbReference type="ARBA" id="ARBA00022989"/>
    </source>
</evidence>
<evidence type="ECO:0000256" key="6">
    <source>
        <dbReference type="ARBA" id="ARBA00025595"/>
    </source>
</evidence>
<name>A0ABU7ZDF6_9PAST</name>
<evidence type="ECO:0000256" key="3">
    <source>
        <dbReference type="ARBA" id="ARBA00022692"/>
    </source>
</evidence>
<keyword evidence="11" id="KW-1185">Reference proteome</keyword>
<dbReference type="PIRSF" id="PIRSF006298">
    <property type="entry name" value="GtrA_prd"/>
    <property type="match status" value="1"/>
</dbReference>
<keyword evidence="2 7" id="KW-0813">Transport</keyword>
<dbReference type="InterPro" id="IPR016480">
    <property type="entry name" value="Glc_translocase_bactprenl-link"/>
</dbReference>
<dbReference type="InterPro" id="IPR051401">
    <property type="entry name" value="GtrA_CellWall_Glycosyl"/>
</dbReference>
<dbReference type="RefSeq" id="WP_283386836.1">
    <property type="nucleotide sequence ID" value="NZ_JBAJJF010000001.1"/>
</dbReference>
<evidence type="ECO:0000256" key="8">
    <source>
        <dbReference type="SAM" id="Phobius"/>
    </source>
</evidence>